<gene>
    <name evidence="1" type="ORF">RRG08_046908</name>
</gene>
<proteinExistence type="predicted"/>
<accession>A0AAE0ZI87</accession>
<protein>
    <submittedName>
        <fullName evidence="1">Uncharacterized protein</fullName>
    </submittedName>
</protein>
<dbReference type="Proteomes" id="UP001283361">
    <property type="component" value="Unassembled WGS sequence"/>
</dbReference>
<evidence type="ECO:0000313" key="2">
    <source>
        <dbReference type="Proteomes" id="UP001283361"/>
    </source>
</evidence>
<name>A0AAE0ZI87_9GAST</name>
<reference evidence="1" key="1">
    <citation type="journal article" date="2023" name="G3 (Bethesda)">
        <title>A reference genome for the long-term kleptoplast-retaining sea slug Elysia crispata morphotype clarki.</title>
        <authorList>
            <person name="Eastman K.E."/>
            <person name="Pendleton A.L."/>
            <person name="Shaikh M.A."/>
            <person name="Suttiyut T."/>
            <person name="Ogas R."/>
            <person name="Tomko P."/>
            <person name="Gavelis G."/>
            <person name="Widhalm J.R."/>
            <person name="Wisecaver J.H."/>
        </authorList>
    </citation>
    <scope>NUCLEOTIDE SEQUENCE</scope>
    <source>
        <strain evidence="1">ECLA1</strain>
    </source>
</reference>
<sequence>MITFKRVGPMQVPLPQGPCISLSGLGLTTQPDQFSLALKRVIGMRDCLSPSSSYKMESKTSGAFNNLHD</sequence>
<comment type="caution">
    <text evidence="1">The sequence shown here is derived from an EMBL/GenBank/DDBJ whole genome shotgun (WGS) entry which is preliminary data.</text>
</comment>
<dbReference type="AlphaFoldDB" id="A0AAE0ZI87"/>
<evidence type="ECO:0000313" key="1">
    <source>
        <dbReference type="EMBL" id="KAK3769803.1"/>
    </source>
</evidence>
<dbReference type="EMBL" id="JAWDGP010003890">
    <property type="protein sequence ID" value="KAK3769803.1"/>
    <property type="molecule type" value="Genomic_DNA"/>
</dbReference>
<keyword evidence="2" id="KW-1185">Reference proteome</keyword>
<organism evidence="1 2">
    <name type="scientific">Elysia crispata</name>
    <name type="common">lettuce slug</name>
    <dbReference type="NCBI Taxonomy" id="231223"/>
    <lineage>
        <taxon>Eukaryota</taxon>
        <taxon>Metazoa</taxon>
        <taxon>Spiralia</taxon>
        <taxon>Lophotrochozoa</taxon>
        <taxon>Mollusca</taxon>
        <taxon>Gastropoda</taxon>
        <taxon>Heterobranchia</taxon>
        <taxon>Euthyneura</taxon>
        <taxon>Panpulmonata</taxon>
        <taxon>Sacoglossa</taxon>
        <taxon>Placobranchoidea</taxon>
        <taxon>Plakobranchidae</taxon>
        <taxon>Elysia</taxon>
    </lineage>
</organism>